<dbReference type="SUPFAM" id="SSF52540">
    <property type="entry name" value="P-loop containing nucleoside triphosphate hydrolases"/>
    <property type="match status" value="1"/>
</dbReference>
<dbReference type="InterPro" id="IPR030388">
    <property type="entry name" value="G_ERA_dom"/>
</dbReference>
<dbReference type="PROSITE" id="PS51713">
    <property type="entry name" value="G_ERA"/>
    <property type="match status" value="1"/>
</dbReference>
<evidence type="ECO:0000256" key="5">
    <source>
        <dbReference type="ARBA" id="ARBA00022884"/>
    </source>
</evidence>
<dbReference type="InterPro" id="IPR006073">
    <property type="entry name" value="GTP-bd"/>
</dbReference>
<keyword evidence="7" id="KW-0699">rRNA-binding</keyword>
<keyword evidence="7" id="KW-0472">Membrane</keyword>
<evidence type="ECO:0000313" key="11">
    <source>
        <dbReference type="Proteomes" id="UP000309544"/>
    </source>
</evidence>
<keyword evidence="6 7" id="KW-0342">GTP-binding</keyword>
<dbReference type="GO" id="GO:0043024">
    <property type="term" value="F:ribosomal small subunit binding"/>
    <property type="evidence" value="ECO:0007669"/>
    <property type="project" value="TreeGrafter"/>
</dbReference>
<protein>
    <recommendedName>
        <fullName evidence="2 7">GTPase Era</fullName>
    </recommendedName>
</protein>
<keyword evidence="4 7" id="KW-0547">Nucleotide-binding</keyword>
<accession>A0A5C4S4D7</accession>
<feature type="binding site" evidence="7">
    <location>
        <begin position="62"/>
        <end position="66"/>
    </location>
    <ligand>
        <name>GTP</name>
        <dbReference type="ChEBI" id="CHEBI:37565"/>
    </ligand>
</feature>
<evidence type="ECO:0000256" key="3">
    <source>
        <dbReference type="ARBA" id="ARBA00022517"/>
    </source>
</evidence>
<feature type="region of interest" description="G2" evidence="8">
    <location>
        <begin position="41"/>
        <end position="45"/>
    </location>
</feature>
<dbReference type="GO" id="GO:0000028">
    <property type="term" value="P:ribosomal small subunit assembly"/>
    <property type="evidence" value="ECO:0007669"/>
    <property type="project" value="TreeGrafter"/>
</dbReference>
<feature type="binding site" evidence="7">
    <location>
        <begin position="129"/>
        <end position="132"/>
    </location>
    <ligand>
        <name>GTP</name>
        <dbReference type="ChEBI" id="CHEBI:37565"/>
    </ligand>
</feature>
<feature type="region of interest" description="G3" evidence="8">
    <location>
        <begin position="62"/>
        <end position="65"/>
    </location>
</feature>
<evidence type="ECO:0000256" key="4">
    <source>
        <dbReference type="ARBA" id="ARBA00022741"/>
    </source>
</evidence>
<evidence type="ECO:0000256" key="8">
    <source>
        <dbReference type="PROSITE-ProRule" id="PRU01050"/>
    </source>
</evidence>
<sequence length="306" mass="34883">MQETPFSSGYIAIAGPPNAGKSTLLNQLLKQKLSIVTPKPQTTRKKITGIYHNTACQIIFLDTPGIMAPMQMLHEAMLKTTRETLKEADAILALIPATKHGGLFDREFTGQLFTEWLQPSGKPVIALLNKCDLLEQNEIQEALQIIRETWSPQQTLAISALEGTGTEEMIDTLLPYLPYDHPFYPEDILSTAPERFFVSEIIREKIFMQFGKEIPYSTEVVIDEFREQHDDDPSRKELIRCSIVVERDTQKHIIIGRKGSALKKLGQASRQDIEELLQKPVYLELFVKVRPQWRKKKGLLKSYGYN</sequence>
<feature type="region of interest" description="G5" evidence="8">
    <location>
        <begin position="158"/>
        <end position="160"/>
    </location>
</feature>
<name>A0A5C4S4D7_PROVB</name>
<dbReference type="SUPFAM" id="SSF54814">
    <property type="entry name" value="Prokaryotic type KH domain (KH-domain type II)"/>
    <property type="match status" value="1"/>
</dbReference>
<evidence type="ECO:0000259" key="9">
    <source>
        <dbReference type="PROSITE" id="PS51713"/>
    </source>
</evidence>
<dbReference type="InterPro" id="IPR005662">
    <property type="entry name" value="GTPase_Era-like"/>
</dbReference>
<keyword evidence="3 7" id="KW-0690">Ribosome biogenesis</keyword>
<dbReference type="GO" id="GO:0005886">
    <property type="term" value="C:plasma membrane"/>
    <property type="evidence" value="ECO:0007669"/>
    <property type="project" value="UniProtKB-SubCell"/>
</dbReference>
<evidence type="ECO:0000256" key="6">
    <source>
        <dbReference type="ARBA" id="ARBA00023134"/>
    </source>
</evidence>
<dbReference type="GO" id="GO:0003924">
    <property type="term" value="F:GTPase activity"/>
    <property type="evidence" value="ECO:0007669"/>
    <property type="project" value="UniProtKB-UniRule"/>
</dbReference>
<evidence type="ECO:0000313" key="10">
    <source>
        <dbReference type="EMBL" id="TNJ37997.1"/>
    </source>
</evidence>
<dbReference type="NCBIfam" id="TIGR00231">
    <property type="entry name" value="small_GTP"/>
    <property type="match status" value="1"/>
</dbReference>
<proteinExistence type="inferred from homology"/>
<evidence type="ECO:0000256" key="1">
    <source>
        <dbReference type="ARBA" id="ARBA00007921"/>
    </source>
</evidence>
<comment type="subunit">
    <text evidence="7">Monomer.</text>
</comment>
<feature type="region of interest" description="G4" evidence="8">
    <location>
        <begin position="129"/>
        <end position="132"/>
    </location>
</feature>
<dbReference type="RefSeq" id="WP_139626145.1">
    <property type="nucleotide sequence ID" value="NZ_VDCI01000001.1"/>
</dbReference>
<dbReference type="CDD" id="cd04163">
    <property type="entry name" value="Era"/>
    <property type="match status" value="1"/>
</dbReference>
<evidence type="ECO:0000256" key="7">
    <source>
        <dbReference type="HAMAP-Rule" id="MF_00367"/>
    </source>
</evidence>
<dbReference type="GO" id="GO:0070181">
    <property type="term" value="F:small ribosomal subunit rRNA binding"/>
    <property type="evidence" value="ECO:0007669"/>
    <property type="project" value="UniProtKB-UniRule"/>
</dbReference>
<dbReference type="Pfam" id="PF07650">
    <property type="entry name" value="KH_2"/>
    <property type="match status" value="1"/>
</dbReference>
<keyword evidence="7" id="KW-0963">Cytoplasm</keyword>
<keyword evidence="11" id="KW-1185">Reference proteome</keyword>
<dbReference type="AlphaFoldDB" id="A0A5C4S4D7"/>
<dbReference type="PANTHER" id="PTHR42698:SF1">
    <property type="entry name" value="GTPASE ERA, MITOCHONDRIAL"/>
    <property type="match status" value="1"/>
</dbReference>
<feature type="region of interest" description="G1" evidence="8">
    <location>
        <begin position="15"/>
        <end position="22"/>
    </location>
</feature>
<reference evidence="10 11" key="1">
    <citation type="submission" date="2019-05" db="EMBL/GenBank/DDBJ databases">
        <title>Draft Whole-Genome sequence of the green sulfur bacterium Prosthecochloris vibrioformis DSM 260.</title>
        <authorList>
            <person name="Meyer T.E."/>
            <person name="Kyndt J.A."/>
        </authorList>
    </citation>
    <scope>NUCLEOTIDE SEQUENCE [LARGE SCALE GENOMIC DNA]</scope>
    <source>
        <strain evidence="10 11">DSM 260</strain>
    </source>
</reference>
<keyword evidence="7" id="KW-1003">Cell membrane</keyword>
<dbReference type="InterPro" id="IPR015946">
    <property type="entry name" value="KH_dom-like_a/b"/>
</dbReference>
<feature type="binding site" evidence="7">
    <location>
        <begin position="15"/>
        <end position="22"/>
    </location>
    <ligand>
        <name>GTP</name>
        <dbReference type="ChEBI" id="CHEBI:37565"/>
    </ligand>
</feature>
<dbReference type="Proteomes" id="UP000309544">
    <property type="component" value="Unassembled WGS sequence"/>
</dbReference>
<comment type="caution">
    <text evidence="10">The sequence shown here is derived from an EMBL/GenBank/DDBJ whole genome shotgun (WGS) entry which is preliminary data.</text>
</comment>
<comment type="similarity">
    <text evidence="1 7 8">Belongs to the TRAFAC class TrmE-Era-EngA-EngB-Septin-like GTPase superfamily. Era GTPase family.</text>
</comment>
<dbReference type="GO" id="GO:0005525">
    <property type="term" value="F:GTP binding"/>
    <property type="evidence" value="ECO:0007669"/>
    <property type="project" value="UniProtKB-UniRule"/>
</dbReference>
<feature type="domain" description="Era-type G" evidence="9">
    <location>
        <begin position="7"/>
        <end position="179"/>
    </location>
</feature>
<dbReference type="InterPro" id="IPR027417">
    <property type="entry name" value="P-loop_NTPase"/>
</dbReference>
<dbReference type="NCBIfam" id="NF000908">
    <property type="entry name" value="PRK00089.1"/>
    <property type="match status" value="1"/>
</dbReference>
<comment type="subcellular location">
    <subcellularLocation>
        <location evidence="7">Cytoplasm</location>
    </subcellularLocation>
    <subcellularLocation>
        <location evidence="7">Cell membrane</location>
        <topology evidence="7">Peripheral membrane protein</topology>
    </subcellularLocation>
</comment>
<dbReference type="FunFam" id="3.30.300.20:FF:000003">
    <property type="entry name" value="GTPase Era"/>
    <property type="match status" value="1"/>
</dbReference>
<dbReference type="Gene3D" id="3.40.50.300">
    <property type="entry name" value="P-loop containing nucleotide triphosphate hydrolases"/>
    <property type="match status" value="1"/>
</dbReference>
<evidence type="ECO:0000256" key="2">
    <source>
        <dbReference type="ARBA" id="ARBA00020484"/>
    </source>
</evidence>
<dbReference type="Gene3D" id="3.30.300.20">
    <property type="match status" value="1"/>
</dbReference>
<dbReference type="InterPro" id="IPR004044">
    <property type="entry name" value="KH_dom_type_2"/>
</dbReference>
<dbReference type="InterPro" id="IPR005225">
    <property type="entry name" value="Small_GTP-bd"/>
</dbReference>
<dbReference type="GO" id="GO:0005829">
    <property type="term" value="C:cytosol"/>
    <property type="evidence" value="ECO:0007669"/>
    <property type="project" value="TreeGrafter"/>
</dbReference>
<dbReference type="InterPro" id="IPR009019">
    <property type="entry name" value="KH_sf_prok-type"/>
</dbReference>
<gene>
    <name evidence="7" type="primary">era</name>
    <name evidence="10" type="ORF">FGF68_02125</name>
</gene>
<dbReference type="EMBL" id="VDCI01000001">
    <property type="protein sequence ID" value="TNJ37997.1"/>
    <property type="molecule type" value="Genomic_DNA"/>
</dbReference>
<dbReference type="Pfam" id="PF01926">
    <property type="entry name" value="MMR_HSR1"/>
    <property type="match status" value="1"/>
</dbReference>
<dbReference type="NCBIfam" id="TIGR00436">
    <property type="entry name" value="era"/>
    <property type="match status" value="1"/>
</dbReference>
<organism evidence="10 11">
    <name type="scientific">Prosthecochloris vibrioformis</name>
    <name type="common">Chlorobium vibrioforme</name>
    <dbReference type="NCBI Taxonomy" id="1098"/>
    <lineage>
        <taxon>Bacteria</taxon>
        <taxon>Pseudomonadati</taxon>
        <taxon>Chlorobiota</taxon>
        <taxon>Chlorobiia</taxon>
        <taxon>Chlorobiales</taxon>
        <taxon>Chlorobiaceae</taxon>
        <taxon>Prosthecochloris</taxon>
    </lineage>
</organism>
<dbReference type="PANTHER" id="PTHR42698">
    <property type="entry name" value="GTPASE ERA"/>
    <property type="match status" value="1"/>
</dbReference>
<dbReference type="HAMAP" id="MF_00367">
    <property type="entry name" value="GTPase_Era"/>
    <property type="match status" value="1"/>
</dbReference>
<dbReference type="CDD" id="cd22534">
    <property type="entry name" value="KH-II_Era"/>
    <property type="match status" value="1"/>
</dbReference>
<keyword evidence="5 7" id="KW-0694">RNA-binding</keyword>
<comment type="function">
    <text evidence="7">An essential GTPase that binds both GDP and GTP, with rapid nucleotide exchange. Plays a role in 16S rRNA processing and 30S ribosomal subunit biogenesis and possibly also in cell cycle regulation and energy metabolism.</text>
</comment>